<feature type="compositionally biased region" description="Low complexity" evidence="2">
    <location>
        <begin position="212"/>
        <end position="221"/>
    </location>
</feature>
<accession>I7BK29</accession>
<name>I7BK29_MYCHA</name>
<evidence type="ECO:0000313" key="4">
    <source>
        <dbReference type="Proteomes" id="UP000006502"/>
    </source>
</evidence>
<gene>
    <name evidence="3" type="ordered locus">MHLP_03240</name>
</gene>
<reference evidence="4" key="2">
    <citation type="submission" date="2012-07" db="EMBL/GenBank/DDBJ databases">
        <title>Complete genome sequence of 'Candidatus Mycoplasma haemolamae'.</title>
        <authorList>
            <person name="Guimaraes A.M.S."/>
            <person name="Toth B."/>
            <person name="Santos A.P."/>
            <person name="Nascimento N.C."/>
            <person name="Sojka J.E."/>
            <person name="Messick J.B."/>
        </authorList>
    </citation>
    <scope>NUCLEOTIDE SEQUENCE [LARGE SCALE GENOMIC DNA]</scope>
    <source>
        <strain evidence="4">Purdue</strain>
    </source>
</reference>
<keyword evidence="1" id="KW-0175">Coiled coil</keyword>
<keyword evidence="4" id="KW-1185">Reference proteome</keyword>
<evidence type="ECO:0000256" key="1">
    <source>
        <dbReference type="SAM" id="Coils"/>
    </source>
</evidence>
<protein>
    <submittedName>
        <fullName evidence="3">Uncharacterized protein</fullName>
    </submittedName>
</protein>
<feature type="coiled-coil region" evidence="1">
    <location>
        <begin position="291"/>
        <end position="318"/>
    </location>
</feature>
<dbReference type="AlphaFoldDB" id="I7BK29"/>
<sequence>MFTFSKVVGTSLGALALGSTGIVVAPAVLKDLPLDLFTKQKERLKGSLDLEILKGVEQQLKSELDNLKGKLDLALRVTSALGNKRLSQMHEKFKKVEESEGNLKEKYLELTKKVEELSKLLSEESSETEKKLKAQSVQALADTYSQYYDALSRHFHKWDRTILEIVCAINSTQTKPTKKKEEEDEQECEIPSLVSRVYGKPETQAGSGGGHQQASGSSQTGEASQEALKKLNEVKAALESMSNNIERGWKQILFDKSKSEHIKIAFETYGAYLDYLIQLIKTSKEKKKLEIGETTNQAKEIVNQINKLNGEIVQVNKEWGKLKDQYTVIKTFEGKVKNELCNLNTIKAEDCFPSSEPN</sequence>
<dbReference type="STRING" id="1212765.MHLP_03240"/>
<reference evidence="3 4" key="1">
    <citation type="journal article" date="2012" name="J. Bacteriol.">
        <title>Genome Sequence of "Candidatus Mycoplasma haemolamae" Strain Purdue, a Red Blood Cell Pathogen of Alpacas (Vicugna pacos) and Llamas (Lama glama).</title>
        <authorList>
            <person name="Guimaraes A.M."/>
            <person name="Toth B."/>
            <person name="Santos A.P."/>
            <person name="do Nascimento N.C."/>
            <person name="Kritchevsky J.E."/>
            <person name="Messick J.B."/>
        </authorList>
    </citation>
    <scope>NUCLEOTIDE SEQUENCE [LARGE SCALE GENOMIC DNA]</scope>
    <source>
        <strain evidence="3 4">Purdue</strain>
    </source>
</reference>
<organism evidence="3 4">
    <name type="scientific">Mycoplasma haematolamae (strain Purdue)</name>
    <dbReference type="NCBI Taxonomy" id="1212765"/>
    <lineage>
        <taxon>Bacteria</taxon>
        <taxon>Bacillati</taxon>
        <taxon>Mycoplasmatota</taxon>
        <taxon>Mollicutes</taxon>
        <taxon>Mycoplasmataceae</taxon>
        <taxon>Mycoplasma</taxon>
    </lineage>
</organism>
<proteinExistence type="predicted"/>
<feature type="region of interest" description="Disordered" evidence="2">
    <location>
        <begin position="173"/>
        <end position="226"/>
    </location>
</feature>
<dbReference type="PATRIC" id="fig|1212765.3.peg.734"/>
<dbReference type="OrthoDB" id="403447at2"/>
<evidence type="ECO:0000256" key="2">
    <source>
        <dbReference type="SAM" id="MobiDB-lite"/>
    </source>
</evidence>
<dbReference type="Proteomes" id="UP000006502">
    <property type="component" value="Chromosome"/>
</dbReference>
<dbReference type="KEGG" id="mhl:MHLP_03240"/>
<dbReference type="HOGENOM" id="CLU_065787_0_0_14"/>
<feature type="coiled-coil region" evidence="1">
    <location>
        <begin position="50"/>
        <end position="127"/>
    </location>
</feature>
<evidence type="ECO:0000313" key="3">
    <source>
        <dbReference type="EMBL" id="AFO52228.1"/>
    </source>
</evidence>
<dbReference type="EMBL" id="CP003731">
    <property type="protein sequence ID" value="AFO52228.1"/>
    <property type="molecule type" value="Genomic_DNA"/>
</dbReference>